<sequence length="100" mass="10756">MPILWVYATKSPWGQPRQQMAAFWSVNAGMIIFAAAVLLASSLASPSPDHVRAADVERNPMLGYAAVDHDLAKVKRRIERALHSSASDSTAASSPPAITR</sequence>
<dbReference type="Proteomes" id="UP001139054">
    <property type="component" value="Unassembled WGS sequence"/>
</dbReference>
<reference evidence="2" key="1">
    <citation type="submission" date="2022-01" db="EMBL/GenBank/DDBJ databases">
        <title>Genome sequnece data of strain Bradyrhizobium sp. nov.</title>
        <authorList>
            <person name="Zhang J."/>
        </authorList>
    </citation>
    <scope>NUCLEOTIDE SEQUENCE</scope>
    <source>
        <strain evidence="2">WYCCWR 13023</strain>
    </source>
</reference>
<dbReference type="RefSeq" id="WP_237874166.1">
    <property type="nucleotide sequence ID" value="NZ_JAKLUA010000032.1"/>
</dbReference>
<proteinExistence type="predicted"/>
<keyword evidence="1" id="KW-0812">Transmembrane</keyword>
<comment type="caution">
    <text evidence="2">The sequence shown here is derived from an EMBL/GenBank/DDBJ whole genome shotgun (WGS) entry which is preliminary data.</text>
</comment>
<evidence type="ECO:0000313" key="2">
    <source>
        <dbReference type="EMBL" id="MCG2632907.1"/>
    </source>
</evidence>
<feature type="transmembrane region" description="Helical" evidence="1">
    <location>
        <begin position="20"/>
        <end position="40"/>
    </location>
</feature>
<name>A0A9X1RK70_9BRAD</name>
<protein>
    <submittedName>
        <fullName evidence="2">Uncharacterized protein</fullName>
    </submittedName>
</protein>
<organism evidence="2 3">
    <name type="scientific">Bradyrhizobium zhengyangense</name>
    <dbReference type="NCBI Taxonomy" id="2911009"/>
    <lineage>
        <taxon>Bacteria</taxon>
        <taxon>Pseudomonadati</taxon>
        <taxon>Pseudomonadota</taxon>
        <taxon>Alphaproteobacteria</taxon>
        <taxon>Hyphomicrobiales</taxon>
        <taxon>Nitrobacteraceae</taxon>
        <taxon>Bradyrhizobium</taxon>
    </lineage>
</organism>
<accession>A0A9X1RK70</accession>
<dbReference type="EMBL" id="JAKLTY010000052">
    <property type="protein sequence ID" value="MCG2632907.1"/>
    <property type="molecule type" value="Genomic_DNA"/>
</dbReference>
<evidence type="ECO:0000313" key="3">
    <source>
        <dbReference type="Proteomes" id="UP001139054"/>
    </source>
</evidence>
<keyword evidence="1" id="KW-0472">Membrane</keyword>
<evidence type="ECO:0000256" key="1">
    <source>
        <dbReference type="SAM" id="Phobius"/>
    </source>
</evidence>
<gene>
    <name evidence="2" type="ORF">L6654_40695</name>
</gene>
<dbReference type="AlphaFoldDB" id="A0A9X1RK70"/>
<keyword evidence="1" id="KW-1133">Transmembrane helix</keyword>